<feature type="domain" description="Pterin-binding" evidence="9">
    <location>
        <begin position="130"/>
        <end position="382"/>
    </location>
</feature>
<evidence type="ECO:0000256" key="4">
    <source>
        <dbReference type="ARBA" id="ARBA00012458"/>
    </source>
</evidence>
<dbReference type="SUPFAM" id="SSF51717">
    <property type="entry name" value="Dihydropteroate synthetase-like"/>
    <property type="match status" value="1"/>
</dbReference>
<evidence type="ECO:0000256" key="3">
    <source>
        <dbReference type="ARBA" id="ARBA00004763"/>
    </source>
</evidence>
<keyword evidence="7" id="KW-0460">Magnesium</keyword>
<comment type="cofactor">
    <cofactor evidence="2">
        <name>Mg(2+)</name>
        <dbReference type="ChEBI" id="CHEBI:18420"/>
    </cofactor>
</comment>
<evidence type="ECO:0000256" key="8">
    <source>
        <dbReference type="ARBA" id="ARBA00022909"/>
    </source>
</evidence>
<keyword evidence="5 10" id="KW-0808">Transferase</keyword>
<evidence type="ECO:0000313" key="10">
    <source>
        <dbReference type="EMBL" id="RTR20163.1"/>
    </source>
</evidence>
<keyword evidence="11" id="KW-1185">Reference proteome</keyword>
<dbReference type="GO" id="GO:0005829">
    <property type="term" value="C:cytosol"/>
    <property type="evidence" value="ECO:0007669"/>
    <property type="project" value="TreeGrafter"/>
</dbReference>
<dbReference type="InterPro" id="IPR000489">
    <property type="entry name" value="Pterin-binding_dom"/>
</dbReference>
<sequence length="395" mass="41430">MTPVPPSASKAAVAARSAAGSLTAFCPWAGEEGVRVYLRPVGLMPIAAWAKGAAVPLAGGRFAFATAELIVRQIDRPQGADRIERAFAPLAEIMAWGWERSRAVAERLDRQLGALTRARPAFAGLDLARPRLMGIVNVTPDSFSDGGDFLDPAAAIAHGQALVEAGADILDVGGESTRPGAAPVPAEVEEARVLPVIRHFAERGVTVSVDTRHARVMAAAIGAGARIVNDVAGLADPLALPVVAKSGTPVVLMHMQGEPGTMQSDPHYRDAALDVFDWLEARVERCTAAGVPLDRITVDPGIGFGKTVAHNVAILRHTTLYHALGCPLLIALSRKSFIGALSRGEPPRARLAGSLAAGLDSLNQGAQMLRVHDVADSVQARAVWEALHPPADVVR</sequence>
<proteinExistence type="predicted"/>
<dbReference type="PROSITE" id="PS00793">
    <property type="entry name" value="DHPS_2"/>
    <property type="match status" value="1"/>
</dbReference>
<comment type="caution">
    <text evidence="10">The sequence shown here is derived from an EMBL/GenBank/DDBJ whole genome shotgun (WGS) entry which is preliminary data.</text>
</comment>
<evidence type="ECO:0000256" key="6">
    <source>
        <dbReference type="ARBA" id="ARBA00022723"/>
    </source>
</evidence>
<dbReference type="InterPro" id="IPR045031">
    <property type="entry name" value="DHP_synth-like"/>
</dbReference>
<comment type="catalytic activity">
    <reaction evidence="1">
        <text>(7,8-dihydropterin-6-yl)methyl diphosphate + 4-aminobenzoate = 7,8-dihydropteroate + diphosphate</text>
        <dbReference type="Rhea" id="RHEA:19949"/>
        <dbReference type="ChEBI" id="CHEBI:17836"/>
        <dbReference type="ChEBI" id="CHEBI:17839"/>
        <dbReference type="ChEBI" id="CHEBI:33019"/>
        <dbReference type="ChEBI" id="CHEBI:72950"/>
        <dbReference type="EC" id="2.5.1.15"/>
    </reaction>
</comment>
<dbReference type="PROSITE" id="PS50972">
    <property type="entry name" value="PTERIN_BINDING"/>
    <property type="match status" value="1"/>
</dbReference>
<evidence type="ECO:0000256" key="1">
    <source>
        <dbReference type="ARBA" id="ARBA00000012"/>
    </source>
</evidence>
<evidence type="ECO:0000256" key="2">
    <source>
        <dbReference type="ARBA" id="ARBA00001946"/>
    </source>
</evidence>
<dbReference type="OrthoDB" id="9811744at2"/>
<protein>
    <recommendedName>
        <fullName evidence="4">dihydropteroate synthase</fullName>
        <ecNumber evidence="4">2.5.1.15</ecNumber>
    </recommendedName>
</protein>
<dbReference type="GO" id="GO:0046654">
    <property type="term" value="P:tetrahydrofolate biosynthetic process"/>
    <property type="evidence" value="ECO:0007669"/>
    <property type="project" value="TreeGrafter"/>
</dbReference>
<dbReference type="Pfam" id="PF00809">
    <property type="entry name" value="Pterin_bind"/>
    <property type="match status" value="1"/>
</dbReference>
<evidence type="ECO:0000256" key="5">
    <source>
        <dbReference type="ARBA" id="ARBA00022679"/>
    </source>
</evidence>
<keyword evidence="6" id="KW-0479">Metal-binding</keyword>
<dbReference type="EC" id="2.5.1.15" evidence="4"/>
<dbReference type="Proteomes" id="UP000277007">
    <property type="component" value="Unassembled WGS sequence"/>
</dbReference>
<dbReference type="CDD" id="cd00739">
    <property type="entry name" value="DHPS"/>
    <property type="match status" value="1"/>
</dbReference>
<keyword evidence="8" id="KW-0289">Folate biosynthesis</keyword>
<evidence type="ECO:0000256" key="7">
    <source>
        <dbReference type="ARBA" id="ARBA00022842"/>
    </source>
</evidence>
<name>A0A3S0JIC0_9PROT</name>
<dbReference type="InterPro" id="IPR011005">
    <property type="entry name" value="Dihydropteroate_synth-like_sf"/>
</dbReference>
<evidence type="ECO:0000259" key="9">
    <source>
        <dbReference type="PROSITE" id="PS50972"/>
    </source>
</evidence>
<dbReference type="RefSeq" id="WP_126615271.1">
    <property type="nucleotide sequence ID" value="NZ_JBHUCY010000033.1"/>
</dbReference>
<dbReference type="InterPro" id="IPR006390">
    <property type="entry name" value="DHP_synth_dom"/>
</dbReference>
<dbReference type="PANTHER" id="PTHR20941">
    <property type="entry name" value="FOLATE SYNTHESIS PROTEINS"/>
    <property type="match status" value="1"/>
</dbReference>
<dbReference type="GO" id="GO:0046656">
    <property type="term" value="P:folic acid biosynthetic process"/>
    <property type="evidence" value="ECO:0007669"/>
    <property type="project" value="UniProtKB-KW"/>
</dbReference>
<gene>
    <name evidence="10" type="primary">folP</name>
    <name evidence="10" type="ORF">EJ903_11495</name>
</gene>
<dbReference type="PANTHER" id="PTHR20941:SF1">
    <property type="entry name" value="FOLIC ACID SYNTHESIS PROTEIN FOL1"/>
    <property type="match status" value="1"/>
</dbReference>
<dbReference type="EMBL" id="RXMA01000009">
    <property type="protein sequence ID" value="RTR20163.1"/>
    <property type="molecule type" value="Genomic_DNA"/>
</dbReference>
<dbReference type="Gene3D" id="3.20.20.20">
    <property type="entry name" value="Dihydropteroate synthase-like"/>
    <property type="match status" value="1"/>
</dbReference>
<evidence type="ECO:0000313" key="11">
    <source>
        <dbReference type="Proteomes" id="UP000277007"/>
    </source>
</evidence>
<accession>A0A3S0JIC0</accession>
<reference evidence="10 11" key="1">
    <citation type="submission" date="2018-12" db="EMBL/GenBank/DDBJ databases">
        <authorList>
            <person name="Yang Y."/>
        </authorList>
    </citation>
    <scope>NUCLEOTIDE SEQUENCE [LARGE SCALE GENOMIC DNA]</scope>
    <source>
        <strain evidence="10 11">L-25-5w-1</strain>
    </source>
</reference>
<organism evidence="10 11">
    <name type="scientific">Azospirillum griseum</name>
    <dbReference type="NCBI Taxonomy" id="2496639"/>
    <lineage>
        <taxon>Bacteria</taxon>
        <taxon>Pseudomonadati</taxon>
        <taxon>Pseudomonadota</taxon>
        <taxon>Alphaproteobacteria</taxon>
        <taxon>Rhodospirillales</taxon>
        <taxon>Azospirillaceae</taxon>
        <taxon>Azospirillum</taxon>
    </lineage>
</organism>
<comment type="pathway">
    <text evidence="3">Cofactor biosynthesis; tetrahydrofolate biosynthesis; 7,8-dihydrofolate from 2-amino-4-hydroxy-6-hydroxymethyl-7,8-dihydropteridine diphosphate and 4-aminobenzoate: step 1/2.</text>
</comment>
<dbReference type="GO" id="GO:0004156">
    <property type="term" value="F:dihydropteroate synthase activity"/>
    <property type="evidence" value="ECO:0007669"/>
    <property type="project" value="UniProtKB-EC"/>
</dbReference>
<dbReference type="AlphaFoldDB" id="A0A3S0JIC0"/>
<dbReference type="GO" id="GO:0046872">
    <property type="term" value="F:metal ion binding"/>
    <property type="evidence" value="ECO:0007669"/>
    <property type="project" value="UniProtKB-KW"/>
</dbReference>
<dbReference type="PROSITE" id="PS00792">
    <property type="entry name" value="DHPS_1"/>
    <property type="match status" value="1"/>
</dbReference>
<dbReference type="NCBIfam" id="TIGR01496">
    <property type="entry name" value="DHPS"/>
    <property type="match status" value="1"/>
</dbReference>